<comment type="caution">
    <text evidence="1">The sequence shown here is derived from an EMBL/GenBank/DDBJ whole genome shotgun (WGS) entry which is preliminary data.</text>
</comment>
<keyword evidence="2" id="KW-1185">Reference proteome</keyword>
<reference evidence="2" key="1">
    <citation type="journal article" date="2019" name="Int. J. Syst. Evol. Microbiol.">
        <title>The Global Catalogue of Microorganisms (GCM) 10K type strain sequencing project: providing services to taxonomists for standard genome sequencing and annotation.</title>
        <authorList>
            <consortium name="The Broad Institute Genomics Platform"/>
            <consortium name="The Broad Institute Genome Sequencing Center for Infectious Disease"/>
            <person name="Wu L."/>
            <person name="Ma J."/>
        </authorList>
    </citation>
    <scope>NUCLEOTIDE SEQUENCE [LARGE SCALE GENOMIC DNA]</scope>
    <source>
        <strain evidence="2">SHR3</strain>
    </source>
</reference>
<dbReference type="InterPro" id="IPR021698">
    <property type="entry name" value="DUF3280"/>
</dbReference>
<protein>
    <submittedName>
        <fullName evidence="1">DUF3280 domain-containing protein</fullName>
    </submittedName>
</protein>
<organism evidence="1 2">
    <name type="scientific">Thauera sinica</name>
    <dbReference type="NCBI Taxonomy" id="2665146"/>
    <lineage>
        <taxon>Bacteria</taxon>
        <taxon>Pseudomonadati</taxon>
        <taxon>Pseudomonadota</taxon>
        <taxon>Betaproteobacteria</taxon>
        <taxon>Rhodocyclales</taxon>
        <taxon>Zoogloeaceae</taxon>
        <taxon>Thauera</taxon>
    </lineage>
</organism>
<proteinExistence type="predicted"/>
<dbReference type="RefSeq" id="WP_096448894.1">
    <property type="nucleotide sequence ID" value="NZ_JBHSOG010000007.1"/>
</dbReference>
<accession>A0ABW1ALA6</accession>
<evidence type="ECO:0000313" key="1">
    <source>
        <dbReference type="EMBL" id="MFC5768060.1"/>
    </source>
</evidence>
<sequence length="182" mass="19597">MNERKGTWTGWPGRVLLLAGLLAAVSVRAEAPALVVAPFDLIDDHPDPARAADQERRLSAIRGQFVDGVESHGLYRVAAPGAAADALARLRAQREFLYDCPPCKTELGKAAGVRLVAVGWVQKVSNLILNINVEISDAGSGRVVFVKSVDIRGNTDESWMRGMRFLVRELAERGQAGKLPGG</sequence>
<dbReference type="Pfam" id="PF11684">
    <property type="entry name" value="DUF3280"/>
    <property type="match status" value="1"/>
</dbReference>
<dbReference type="Proteomes" id="UP001595974">
    <property type="component" value="Unassembled WGS sequence"/>
</dbReference>
<name>A0ABW1ALA6_9RHOO</name>
<dbReference type="EMBL" id="JBHSOG010000007">
    <property type="protein sequence ID" value="MFC5768060.1"/>
    <property type="molecule type" value="Genomic_DNA"/>
</dbReference>
<gene>
    <name evidence="1" type="ORF">ACFPTN_01605</name>
</gene>
<evidence type="ECO:0000313" key="2">
    <source>
        <dbReference type="Proteomes" id="UP001595974"/>
    </source>
</evidence>